<dbReference type="Pfam" id="PF06627">
    <property type="entry name" value="DUF1153"/>
    <property type="match status" value="1"/>
</dbReference>
<dbReference type="EMBL" id="SMFP01000005">
    <property type="protein sequence ID" value="TDE38401.1"/>
    <property type="molecule type" value="Genomic_DNA"/>
</dbReference>
<name>A0A4R5EU23_9RHOB</name>
<keyword evidence="2" id="KW-1185">Reference proteome</keyword>
<accession>A0A4R5EU23</accession>
<dbReference type="GO" id="GO:0043565">
    <property type="term" value="F:sequence-specific DNA binding"/>
    <property type="evidence" value="ECO:0007669"/>
    <property type="project" value="InterPro"/>
</dbReference>
<dbReference type="InterPro" id="IPR036388">
    <property type="entry name" value="WH-like_DNA-bd_sf"/>
</dbReference>
<dbReference type="InterPro" id="IPR009534">
    <property type="entry name" value="DUF1153"/>
</dbReference>
<comment type="caution">
    <text evidence="1">The sequence shown here is derived from an EMBL/GenBank/DDBJ whole genome shotgun (WGS) entry which is preliminary data.</text>
</comment>
<reference evidence="1 2" key="1">
    <citation type="submission" date="2019-03" db="EMBL/GenBank/DDBJ databases">
        <authorList>
            <person name="Zhang S."/>
        </authorList>
    </citation>
    <scope>NUCLEOTIDE SEQUENCE [LARGE SCALE GENOMIC DNA]</scope>
    <source>
        <strain evidence="1 2">S4J41</strain>
    </source>
</reference>
<dbReference type="Gene3D" id="1.10.10.10">
    <property type="entry name" value="Winged helix-like DNA-binding domain superfamily/Winged helix DNA-binding domain"/>
    <property type="match status" value="1"/>
</dbReference>
<gene>
    <name evidence="1" type="ORF">E1B25_09775</name>
</gene>
<dbReference type="AlphaFoldDB" id="A0A4R5EU23"/>
<protein>
    <submittedName>
        <fullName evidence="1">DUF1153 domain-containing protein</fullName>
    </submittedName>
</protein>
<organism evidence="1 2">
    <name type="scientific">Antarcticimicrobium sediminis</name>
    <dbReference type="NCBI Taxonomy" id="2546227"/>
    <lineage>
        <taxon>Bacteria</taxon>
        <taxon>Pseudomonadati</taxon>
        <taxon>Pseudomonadota</taxon>
        <taxon>Alphaproteobacteria</taxon>
        <taxon>Rhodobacterales</taxon>
        <taxon>Paracoccaceae</taxon>
        <taxon>Antarcticimicrobium</taxon>
    </lineage>
</organism>
<dbReference type="Proteomes" id="UP000294662">
    <property type="component" value="Unassembled WGS sequence"/>
</dbReference>
<dbReference type="OrthoDB" id="9796775at2"/>
<proteinExistence type="predicted"/>
<evidence type="ECO:0000313" key="2">
    <source>
        <dbReference type="Proteomes" id="UP000294662"/>
    </source>
</evidence>
<dbReference type="SUPFAM" id="SSF48295">
    <property type="entry name" value="TrpR-like"/>
    <property type="match status" value="1"/>
</dbReference>
<dbReference type="InterPro" id="IPR010921">
    <property type="entry name" value="Trp_repressor/repl_initiator"/>
</dbReference>
<dbReference type="RefSeq" id="WP_132828814.1">
    <property type="nucleotide sequence ID" value="NZ_SMFP01000005.1"/>
</dbReference>
<sequence>MYLKKVEGPRAVKLPDGKMMTRADLPPAATQRWVASRKAAVVRGVLYGLISESEARKRYALSEEELHSWIAAVDTHGEKALKATALKRYRQL</sequence>
<evidence type="ECO:0000313" key="1">
    <source>
        <dbReference type="EMBL" id="TDE38401.1"/>
    </source>
</evidence>